<protein>
    <submittedName>
        <fullName evidence="2">Uncharacterized protein</fullName>
    </submittedName>
</protein>
<proteinExistence type="predicted"/>
<feature type="region of interest" description="Disordered" evidence="1">
    <location>
        <begin position="1"/>
        <end position="34"/>
    </location>
</feature>
<evidence type="ECO:0000313" key="2">
    <source>
        <dbReference type="EMBL" id="KAF2109124.1"/>
    </source>
</evidence>
<name>A0A6A5YQX1_9PLEO</name>
<feature type="non-terminal residue" evidence="2">
    <location>
        <position position="199"/>
    </location>
</feature>
<evidence type="ECO:0000313" key="3">
    <source>
        <dbReference type="Proteomes" id="UP000799770"/>
    </source>
</evidence>
<dbReference type="Proteomes" id="UP000799770">
    <property type="component" value="Unassembled WGS sequence"/>
</dbReference>
<feature type="compositionally biased region" description="Basic residues" evidence="1">
    <location>
        <begin position="1"/>
        <end position="11"/>
    </location>
</feature>
<dbReference type="AlphaFoldDB" id="A0A6A5YQX1"/>
<dbReference type="EMBL" id="ML977344">
    <property type="protein sequence ID" value="KAF2109124.1"/>
    <property type="molecule type" value="Genomic_DNA"/>
</dbReference>
<reference evidence="2" key="1">
    <citation type="journal article" date="2020" name="Stud. Mycol.">
        <title>101 Dothideomycetes genomes: a test case for predicting lifestyles and emergence of pathogens.</title>
        <authorList>
            <person name="Haridas S."/>
            <person name="Albert R."/>
            <person name="Binder M."/>
            <person name="Bloem J."/>
            <person name="Labutti K."/>
            <person name="Salamov A."/>
            <person name="Andreopoulos B."/>
            <person name="Baker S."/>
            <person name="Barry K."/>
            <person name="Bills G."/>
            <person name="Bluhm B."/>
            <person name="Cannon C."/>
            <person name="Castanera R."/>
            <person name="Culley D."/>
            <person name="Daum C."/>
            <person name="Ezra D."/>
            <person name="Gonzalez J."/>
            <person name="Henrissat B."/>
            <person name="Kuo A."/>
            <person name="Liang C."/>
            <person name="Lipzen A."/>
            <person name="Lutzoni F."/>
            <person name="Magnuson J."/>
            <person name="Mondo S."/>
            <person name="Nolan M."/>
            <person name="Ohm R."/>
            <person name="Pangilinan J."/>
            <person name="Park H.-J."/>
            <person name="Ramirez L."/>
            <person name="Alfaro M."/>
            <person name="Sun H."/>
            <person name="Tritt A."/>
            <person name="Yoshinaga Y."/>
            <person name="Zwiers L.-H."/>
            <person name="Turgeon B."/>
            <person name="Goodwin S."/>
            <person name="Spatafora J."/>
            <person name="Crous P."/>
            <person name="Grigoriev I."/>
        </authorList>
    </citation>
    <scope>NUCLEOTIDE SEQUENCE</scope>
    <source>
        <strain evidence="2">CBS 627.86</strain>
    </source>
</reference>
<sequence length="199" mass="21333">MDVALNRKRSRLALEEDDDDDEHRSQAPLPSPALADTLKRSRTESELDSLDMVAPAHAWSVDVAAILSSPTFDGAPGRAAHNNGDRFAADASIIVFCVQGNLQLHYDLLCAALPELYTLSPSLQALVLCCDPASHVPSASTPSSLPLIQAVAPEYNHFVKLGLSHPLGGGHLPLDALVVVDPRARRRLVLPFGWGAGRH</sequence>
<keyword evidence="3" id="KW-1185">Reference proteome</keyword>
<organism evidence="2 3">
    <name type="scientific">Lophiotrema nucula</name>
    <dbReference type="NCBI Taxonomy" id="690887"/>
    <lineage>
        <taxon>Eukaryota</taxon>
        <taxon>Fungi</taxon>
        <taxon>Dikarya</taxon>
        <taxon>Ascomycota</taxon>
        <taxon>Pezizomycotina</taxon>
        <taxon>Dothideomycetes</taxon>
        <taxon>Pleosporomycetidae</taxon>
        <taxon>Pleosporales</taxon>
        <taxon>Lophiotremataceae</taxon>
        <taxon>Lophiotrema</taxon>
    </lineage>
</organism>
<evidence type="ECO:0000256" key="1">
    <source>
        <dbReference type="SAM" id="MobiDB-lite"/>
    </source>
</evidence>
<gene>
    <name evidence="2" type="ORF">BDV96DRAFT_469122</name>
</gene>
<accession>A0A6A5YQX1</accession>
<dbReference type="OrthoDB" id="5390017at2759"/>